<proteinExistence type="predicted"/>
<dbReference type="InterPro" id="IPR012296">
    <property type="entry name" value="Nuclease_put_TT1808"/>
</dbReference>
<keyword evidence="2" id="KW-0255">Endonuclease</keyword>
<feature type="domain" description="Putative restriction endonuclease" evidence="1">
    <location>
        <begin position="16"/>
        <end position="173"/>
    </location>
</feature>
<dbReference type="InterPro" id="IPR008538">
    <property type="entry name" value="Uma2"/>
</dbReference>
<reference evidence="2 3" key="1">
    <citation type="submission" date="2020-07" db="EMBL/GenBank/DDBJ databases">
        <title>Streptomyces isolated from Indian soil.</title>
        <authorList>
            <person name="Mandal S."/>
            <person name="Maiti P.K."/>
        </authorList>
    </citation>
    <scope>NUCLEOTIDE SEQUENCE [LARGE SCALE GENOMIC DNA]</scope>
    <source>
        <strain evidence="2 3">PSKA28</strain>
    </source>
</reference>
<dbReference type="Gene3D" id="3.90.1570.10">
    <property type="entry name" value="tt1808, chain A"/>
    <property type="match status" value="1"/>
</dbReference>
<keyword evidence="2" id="KW-0378">Hydrolase</keyword>
<dbReference type="GO" id="GO:0004519">
    <property type="term" value="F:endonuclease activity"/>
    <property type="evidence" value="ECO:0007669"/>
    <property type="project" value="UniProtKB-KW"/>
</dbReference>
<dbReference type="SUPFAM" id="SSF52980">
    <property type="entry name" value="Restriction endonuclease-like"/>
    <property type="match status" value="1"/>
</dbReference>
<dbReference type="PANTHER" id="PTHR35400">
    <property type="entry name" value="SLR1083 PROTEIN"/>
    <property type="match status" value="1"/>
</dbReference>
<evidence type="ECO:0000313" key="2">
    <source>
        <dbReference type="EMBL" id="MBA2950390.1"/>
    </source>
</evidence>
<protein>
    <submittedName>
        <fullName evidence="2">Uma2 family endonuclease</fullName>
    </submittedName>
</protein>
<dbReference type="CDD" id="cd06260">
    <property type="entry name" value="DUF820-like"/>
    <property type="match status" value="1"/>
</dbReference>
<dbReference type="AlphaFoldDB" id="A0A7W0IC91"/>
<dbReference type="PANTHER" id="PTHR35400:SF3">
    <property type="entry name" value="SLL1072 PROTEIN"/>
    <property type="match status" value="1"/>
</dbReference>
<organism evidence="2 3">
    <name type="scientific">Streptomyces himalayensis subsp. himalayensis</name>
    <dbReference type="NCBI Taxonomy" id="2756131"/>
    <lineage>
        <taxon>Bacteria</taxon>
        <taxon>Bacillati</taxon>
        <taxon>Actinomycetota</taxon>
        <taxon>Actinomycetes</taxon>
        <taxon>Kitasatosporales</taxon>
        <taxon>Streptomycetaceae</taxon>
        <taxon>Streptomyces</taxon>
        <taxon>Streptomyces himalayensis</taxon>
    </lineage>
</organism>
<dbReference type="EMBL" id="JACEHE010000027">
    <property type="protein sequence ID" value="MBA2950390.1"/>
    <property type="molecule type" value="Genomic_DNA"/>
</dbReference>
<evidence type="ECO:0000259" key="1">
    <source>
        <dbReference type="Pfam" id="PF05685"/>
    </source>
</evidence>
<dbReference type="Pfam" id="PF05685">
    <property type="entry name" value="Uma2"/>
    <property type="match status" value="1"/>
</dbReference>
<dbReference type="InterPro" id="IPR011335">
    <property type="entry name" value="Restrct_endonuc-II-like"/>
</dbReference>
<dbReference type="RefSeq" id="WP_181661315.1">
    <property type="nucleotide sequence ID" value="NZ_JACEHE010000027.1"/>
</dbReference>
<name>A0A7W0IC91_9ACTN</name>
<comment type="caution">
    <text evidence="2">The sequence shown here is derived from an EMBL/GenBank/DDBJ whole genome shotgun (WGS) entry which is preliminary data.</text>
</comment>
<accession>A0A7W0IC91</accession>
<dbReference type="Proteomes" id="UP000545761">
    <property type="component" value="Unassembled WGS sequence"/>
</dbReference>
<evidence type="ECO:0000313" key="3">
    <source>
        <dbReference type="Proteomes" id="UP000545761"/>
    </source>
</evidence>
<keyword evidence="2" id="KW-0540">Nuclease</keyword>
<gene>
    <name evidence="2" type="ORF">H1D24_32530</name>
</gene>
<sequence length="183" mass="19998">MNGPSAWSVLDGVDLPRGYRVEITAGKIIMTPHGEDRWKVVLAAAPQIEGQLAEHGDILSDVAIDFPSSEYGYAPDLAIVAPGSEHNSRGRYEWHSLEAVLEVVSKGSRDVDFAKKFHMYAECGIPVYVIIDPSQGMCTVRRRPTRIGTYEDEAEVPFGQDLVLPLTDGRQITINTGGFPKAG</sequence>